<comment type="catalytic activity">
    <reaction evidence="1">
        <text>ATP + protein L-histidine = ADP + protein N-phospho-L-histidine.</text>
        <dbReference type="EC" id="2.7.13.3"/>
    </reaction>
</comment>
<protein>
    <recommendedName>
        <fullName evidence="2">histidine kinase</fullName>
        <ecNumber evidence="2">2.7.13.3</ecNumber>
    </recommendedName>
</protein>
<evidence type="ECO:0000313" key="11">
    <source>
        <dbReference type="EMBL" id="GAA1692744.1"/>
    </source>
</evidence>
<sequence>MTVTPPPRLHTPAWVMDVVVVLVVALAGMVRPGTEVSERAPWEWIVALLPALFMLARRRAPLVVLGVSAACYVLLVGTSTATLLAPIPTGFAIYAVAVANERRMTVLATAVTTGVMIVPVSFVGGVYVWFAIFQLAATLAFAAALGSAVRTRRVFVEAVTARAERAERTREAEASRRVAEDRLRVARDLHDAVAHQIAVISLNAGVATSALDSRPQLAREALVTIRSASRQVLSEIGELLTSLREGESIRPGVDEIPALIERFRAAGLTVRVRSVGVPPSQAAAGPVAYTVVQEALTNAHKHGTSGQADVALHFTDREIDIVVTNPAHEHSSPDGSIALGLVGMRERVEQVGGTLEVSLRDQLFRVHARLPREEEPS</sequence>
<evidence type="ECO:0000256" key="9">
    <source>
        <dbReference type="SAM" id="Phobius"/>
    </source>
</evidence>
<feature type="transmembrane region" description="Helical" evidence="9">
    <location>
        <begin position="128"/>
        <end position="149"/>
    </location>
</feature>
<name>A0ABP4TS25_9MICO</name>
<dbReference type="Gene3D" id="1.20.5.1930">
    <property type="match status" value="1"/>
</dbReference>
<dbReference type="InterPro" id="IPR011712">
    <property type="entry name" value="Sig_transdc_His_kin_sub3_dim/P"/>
</dbReference>
<feature type="transmembrane region" description="Helical" evidence="9">
    <location>
        <begin position="72"/>
        <end position="97"/>
    </location>
</feature>
<dbReference type="PANTHER" id="PTHR24421">
    <property type="entry name" value="NITRATE/NITRITE SENSOR PROTEIN NARX-RELATED"/>
    <property type="match status" value="1"/>
</dbReference>
<keyword evidence="9" id="KW-0472">Membrane</keyword>
<keyword evidence="9" id="KW-0812">Transmembrane</keyword>
<evidence type="ECO:0000256" key="6">
    <source>
        <dbReference type="ARBA" id="ARBA00022777"/>
    </source>
</evidence>
<evidence type="ECO:0000313" key="12">
    <source>
        <dbReference type="Proteomes" id="UP001501690"/>
    </source>
</evidence>
<keyword evidence="6 11" id="KW-0418">Kinase</keyword>
<dbReference type="RefSeq" id="WP_344069448.1">
    <property type="nucleotide sequence ID" value="NZ_BAAAPL010000001.1"/>
</dbReference>
<feature type="transmembrane region" description="Helical" evidence="9">
    <location>
        <begin position="12"/>
        <end position="30"/>
    </location>
</feature>
<feature type="domain" description="Signal transduction histidine kinase subgroup 3 dimerisation and phosphoacceptor" evidence="10">
    <location>
        <begin position="182"/>
        <end position="246"/>
    </location>
</feature>
<dbReference type="CDD" id="cd16917">
    <property type="entry name" value="HATPase_UhpB-NarQ-NarX-like"/>
    <property type="match status" value="1"/>
</dbReference>
<dbReference type="InterPro" id="IPR050482">
    <property type="entry name" value="Sensor_HK_TwoCompSys"/>
</dbReference>
<proteinExistence type="predicted"/>
<keyword evidence="9" id="KW-1133">Transmembrane helix</keyword>
<dbReference type="PANTHER" id="PTHR24421:SF10">
    <property type="entry name" value="NITRATE_NITRITE SENSOR PROTEIN NARQ"/>
    <property type="match status" value="1"/>
</dbReference>
<keyword evidence="7" id="KW-0067">ATP-binding</keyword>
<dbReference type="Proteomes" id="UP001501690">
    <property type="component" value="Unassembled WGS sequence"/>
</dbReference>
<dbReference type="Pfam" id="PF07730">
    <property type="entry name" value="HisKA_3"/>
    <property type="match status" value="1"/>
</dbReference>
<reference evidence="12" key="1">
    <citation type="journal article" date="2019" name="Int. J. Syst. Evol. Microbiol.">
        <title>The Global Catalogue of Microorganisms (GCM) 10K type strain sequencing project: providing services to taxonomists for standard genome sequencing and annotation.</title>
        <authorList>
            <consortium name="The Broad Institute Genomics Platform"/>
            <consortium name="The Broad Institute Genome Sequencing Center for Infectious Disease"/>
            <person name="Wu L."/>
            <person name="Ma J."/>
        </authorList>
    </citation>
    <scope>NUCLEOTIDE SEQUENCE [LARGE SCALE GENOMIC DNA]</scope>
    <source>
        <strain evidence="12">JCM 15577</strain>
    </source>
</reference>
<keyword evidence="3" id="KW-0597">Phosphoprotein</keyword>
<evidence type="ECO:0000256" key="7">
    <source>
        <dbReference type="ARBA" id="ARBA00022840"/>
    </source>
</evidence>
<keyword evidence="5" id="KW-0547">Nucleotide-binding</keyword>
<keyword evidence="4" id="KW-0808">Transferase</keyword>
<evidence type="ECO:0000256" key="1">
    <source>
        <dbReference type="ARBA" id="ARBA00000085"/>
    </source>
</evidence>
<evidence type="ECO:0000259" key="10">
    <source>
        <dbReference type="Pfam" id="PF07730"/>
    </source>
</evidence>
<dbReference type="InterPro" id="IPR036890">
    <property type="entry name" value="HATPase_C_sf"/>
</dbReference>
<keyword evidence="8" id="KW-0902">Two-component regulatory system</keyword>
<evidence type="ECO:0000256" key="3">
    <source>
        <dbReference type="ARBA" id="ARBA00022553"/>
    </source>
</evidence>
<dbReference type="Gene3D" id="3.30.565.10">
    <property type="entry name" value="Histidine kinase-like ATPase, C-terminal domain"/>
    <property type="match status" value="1"/>
</dbReference>
<gene>
    <name evidence="11" type="ORF">GCM10009808_07380</name>
</gene>
<dbReference type="GO" id="GO:0016301">
    <property type="term" value="F:kinase activity"/>
    <property type="evidence" value="ECO:0007669"/>
    <property type="project" value="UniProtKB-KW"/>
</dbReference>
<evidence type="ECO:0000256" key="8">
    <source>
        <dbReference type="ARBA" id="ARBA00023012"/>
    </source>
</evidence>
<evidence type="ECO:0000256" key="5">
    <source>
        <dbReference type="ARBA" id="ARBA00022741"/>
    </source>
</evidence>
<evidence type="ECO:0000256" key="4">
    <source>
        <dbReference type="ARBA" id="ARBA00022679"/>
    </source>
</evidence>
<keyword evidence="12" id="KW-1185">Reference proteome</keyword>
<dbReference type="SUPFAM" id="SSF55874">
    <property type="entry name" value="ATPase domain of HSP90 chaperone/DNA topoisomerase II/histidine kinase"/>
    <property type="match status" value="1"/>
</dbReference>
<evidence type="ECO:0000256" key="2">
    <source>
        <dbReference type="ARBA" id="ARBA00012438"/>
    </source>
</evidence>
<comment type="caution">
    <text evidence="11">The sequence shown here is derived from an EMBL/GenBank/DDBJ whole genome shotgun (WGS) entry which is preliminary data.</text>
</comment>
<dbReference type="EC" id="2.7.13.3" evidence="2"/>
<accession>A0ABP4TS25</accession>
<organism evidence="11 12">
    <name type="scientific">Microbacterium sediminicola</name>
    <dbReference type="NCBI Taxonomy" id="415210"/>
    <lineage>
        <taxon>Bacteria</taxon>
        <taxon>Bacillati</taxon>
        <taxon>Actinomycetota</taxon>
        <taxon>Actinomycetes</taxon>
        <taxon>Micrococcales</taxon>
        <taxon>Microbacteriaceae</taxon>
        <taxon>Microbacterium</taxon>
    </lineage>
</organism>
<feature type="transmembrane region" description="Helical" evidence="9">
    <location>
        <begin position="104"/>
        <end position="122"/>
    </location>
</feature>
<dbReference type="EMBL" id="BAAAPL010000001">
    <property type="protein sequence ID" value="GAA1692744.1"/>
    <property type="molecule type" value="Genomic_DNA"/>
</dbReference>